<dbReference type="AlphaFoldDB" id="A0A8C5DCU0"/>
<dbReference type="PROSITE" id="PS50950">
    <property type="entry name" value="ZF_THAP"/>
    <property type="match status" value="1"/>
</dbReference>
<dbReference type="SMART" id="SM00980">
    <property type="entry name" value="THAP"/>
    <property type="match status" value="1"/>
</dbReference>
<comment type="function">
    <text evidence="6">DNA-binding transcription regulator that regulates endothelial cell proliferation and G1/S cell-cycle progression. Specifically binds the 5'-[AT]NTNN[GT]GGCA[AGT]-3' core DNA sequence and acts by modulating expression of pRB-E2F cell-cycle target genes.</text>
</comment>
<proteinExistence type="inferred from homology"/>
<dbReference type="PANTHER" id="PTHR46600">
    <property type="entry name" value="THAP DOMAIN-CONTAINING"/>
    <property type="match status" value="1"/>
</dbReference>
<dbReference type="GO" id="GO:0003700">
    <property type="term" value="F:DNA-binding transcription factor activity"/>
    <property type="evidence" value="ECO:0007669"/>
    <property type="project" value="UniProtKB-UniRule"/>
</dbReference>
<evidence type="ECO:0000256" key="6">
    <source>
        <dbReference type="RuleBase" id="RU369073"/>
    </source>
</evidence>
<feature type="domain" description="THAP-type" evidence="7">
    <location>
        <begin position="1"/>
        <end position="82"/>
    </location>
</feature>
<dbReference type="InterPro" id="IPR026516">
    <property type="entry name" value="THAP1/10"/>
</dbReference>
<evidence type="ECO:0000256" key="1">
    <source>
        <dbReference type="ARBA" id="ARBA00022723"/>
    </source>
</evidence>
<reference evidence="8" key="3">
    <citation type="submission" date="2025-09" db="UniProtKB">
        <authorList>
            <consortium name="Ensembl"/>
        </authorList>
    </citation>
    <scope>IDENTIFICATION</scope>
</reference>
<dbReference type="GO" id="GO:0005654">
    <property type="term" value="C:nucleoplasm"/>
    <property type="evidence" value="ECO:0007669"/>
    <property type="project" value="UniProtKB-SubCell"/>
</dbReference>
<keyword evidence="6" id="KW-0131">Cell cycle</keyword>
<keyword evidence="6" id="KW-0804">Transcription</keyword>
<dbReference type="SMART" id="SM00692">
    <property type="entry name" value="DM3"/>
    <property type="match status" value="1"/>
</dbReference>
<protein>
    <recommendedName>
        <fullName evidence="6">THAP domain-containing protein 1</fullName>
    </recommendedName>
</protein>
<dbReference type="GO" id="GO:0000978">
    <property type="term" value="F:RNA polymerase II cis-regulatory region sequence-specific DNA binding"/>
    <property type="evidence" value="ECO:0007669"/>
    <property type="project" value="TreeGrafter"/>
</dbReference>
<keyword evidence="4 5" id="KW-0238">DNA-binding</keyword>
<keyword evidence="1" id="KW-0479">Metal-binding</keyword>
<dbReference type="Pfam" id="PF05485">
    <property type="entry name" value="THAP"/>
    <property type="match status" value="1"/>
</dbReference>
<organism evidence="8 9">
    <name type="scientific">Gouania willdenowi</name>
    <name type="common">Blunt-snouted clingfish</name>
    <name type="synonym">Lepadogaster willdenowi</name>
    <dbReference type="NCBI Taxonomy" id="441366"/>
    <lineage>
        <taxon>Eukaryota</taxon>
        <taxon>Metazoa</taxon>
        <taxon>Chordata</taxon>
        <taxon>Craniata</taxon>
        <taxon>Vertebrata</taxon>
        <taxon>Euteleostomi</taxon>
        <taxon>Actinopterygii</taxon>
        <taxon>Neopterygii</taxon>
        <taxon>Teleostei</taxon>
        <taxon>Neoteleostei</taxon>
        <taxon>Acanthomorphata</taxon>
        <taxon>Ovalentaria</taxon>
        <taxon>Blenniimorphae</taxon>
        <taxon>Blenniiformes</taxon>
        <taxon>Gobiesocoidei</taxon>
        <taxon>Gobiesocidae</taxon>
        <taxon>Gobiesocinae</taxon>
        <taxon>Gouania</taxon>
    </lineage>
</organism>
<dbReference type="PANTHER" id="PTHR46600:SF7">
    <property type="entry name" value="SI:DKEY-228B2.6-RELATED"/>
    <property type="match status" value="1"/>
</dbReference>
<keyword evidence="2 5" id="KW-0863">Zinc-finger</keyword>
<dbReference type="InterPro" id="IPR006612">
    <property type="entry name" value="THAP_Znf"/>
</dbReference>
<dbReference type="SUPFAM" id="SSF57716">
    <property type="entry name" value="Glucocorticoid receptor-like (DNA-binding domain)"/>
    <property type="match status" value="1"/>
</dbReference>
<keyword evidence="3" id="KW-0862">Zinc</keyword>
<evidence type="ECO:0000256" key="5">
    <source>
        <dbReference type="PROSITE-ProRule" id="PRU00309"/>
    </source>
</evidence>
<keyword evidence="6" id="KW-0175">Coiled coil</keyword>
<dbReference type="GO" id="GO:0006357">
    <property type="term" value="P:regulation of transcription by RNA polymerase II"/>
    <property type="evidence" value="ECO:0007669"/>
    <property type="project" value="TreeGrafter"/>
</dbReference>
<evidence type="ECO:0000313" key="8">
    <source>
        <dbReference type="Ensembl" id="ENSGWIP00000004718.1"/>
    </source>
</evidence>
<sequence>HVQLCSAVGARCTCSSRYNSCISFHCFPADNAARQQWLAKIQRDNFTPNRDTRVCSRHFLPGDIVLTLGKRLLKRGAVPVLFEWNNYSSHEPRPSFHEHTASALRLL</sequence>
<evidence type="ECO:0000256" key="2">
    <source>
        <dbReference type="ARBA" id="ARBA00022771"/>
    </source>
</evidence>
<dbReference type="Gene3D" id="6.20.210.20">
    <property type="entry name" value="THAP domain"/>
    <property type="match status" value="1"/>
</dbReference>
<accession>A0A8C5DCU0</accession>
<keyword evidence="9" id="KW-1185">Reference proteome</keyword>
<dbReference type="InterPro" id="IPR038441">
    <property type="entry name" value="THAP_Znf_sf"/>
</dbReference>
<name>A0A8C5DCU0_GOUWI</name>
<reference evidence="8" key="2">
    <citation type="submission" date="2025-08" db="UniProtKB">
        <authorList>
            <consortium name="Ensembl"/>
        </authorList>
    </citation>
    <scope>IDENTIFICATION</scope>
</reference>
<keyword evidence="6" id="KW-0805">Transcription regulation</keyword>
<keyword evidence="6" id="KW-0539">Nucleus</keyword>
<evidence type="ECO:0000313" key="9">
    <source>
        <dbReference type="Proteomes" id="UP000694680"/>
    </source>
</evidence>
<reference evidence="8" key="1">
    <citation type="submission" date="2020-06" db="EMBL/GenBank/DDBJ databases">
        <authorList>
            <consortium name="Wellcome Sanger Institute Data Sharing"/>
        </authorList>
    </citation>
    <scope>NUCLEOTIDE SEQUENCE [LARGE SCALE GENOMIC DNA]</scope>
</reference>
<evidence type="ECO:0000256" key="3">
    <source>
        <dbReference type="ARBA" id="ARBA00022833"/>
    </source>
</evidence>
<evidence type="ECO:0000256" key="4">
    <source>
        <dbReference type="ARBA" id="ARBA00023125"/>
    </source>
</evidence>
<comment type="subcellular location">
    <subcellularLocation>
        <location evidence="6">Nucleus</location>
        <location evidence="6">Nucleoplasm</location>
    </subcellularLocation>
</comment>
<dbReference type="Ensembl" id="ENSGWIT00000005054.1">
    <property type="protein sequence ID" value="ENSGWIP00000004718.1"/>
    <property type="gene ID" value="ENSGWIG00000002513.1"/>
</dbReference>
<dbReference type="GO" id="GO:0001935">
    <property type="term" value="P:endothelial cell proliferation"/>
    <property type="evidence" value="ECO:0007669"/>
    <property type="project" value="UniProtKB-UniRule"/>
</dbReference>
<evidence type="ECO:0000259" key="7">
    <source>
        <dbReference type="PROSITE" id="PS50950"/>
    </source>
</evidence>
<comment type="similarity">
    <text evidence="6">Belongs to the THAP1 family.</text>
</comment>
<dbReference type="GO" id="GO:0008270">
    <property type="term" value="F:zinc ion binding"/>
    <property type="evidence" value="ECO:0007669"/>
    <property type="project" value="UniProtKB-KW"/>
</dbReference>
<dbReference type="Proteomes" id="UP000694680">
    <property type="component" value="Chromosome 6"/>
</dbReference>